<dbReference type="InterPro" id="IPR000477">
    <property type="entry name" value="RT_dom"/>
</dbReference>
<accession>A0A8C1LF90</accession>
<proteinExistence type="predicted"/>
<name>A0A8C1LF90_CYPCA</name>
<dbReference type="Pfam" id="PF00078">
    <property type="entry name" value="RVT_1"/>
    <property type="match status" value="1"/>
</dbReference>
<evidence type="ECO:0000313" key="3">
    <source>
        <dbReference type="Proteomes" id="UP000694427"/>
    </source>
</evidence>
<dbReference type="CDD" id="cd01650">
    <property type="entry name" value="RT_nLTR_like"/>
    <property type="match status" value="1"/>
</dbReference>
<dbReference type="PANTHER" id="PTHR33332">
    <property type="entry name" value="REVERSE TRANSCRIPTASE DOMAIN-CONTAINING PROTEIN"/>
    <property type="match status" value="1"/>
</dbReference>
<dbReference type="AlphaFoldDB" id="A0A8C1LF90"/>
<dbReference type="InterPro" id="IPR043502">
    <property type="entry name" value="DNA/RNA_pol_sf"/>
</dbReference>
<reference evidence="2" key="2">
    <citation type="submission" date="2025-09" db="UniProtKB">
        <authorList>
            <consortium name="Ensembl"/>
        </authorList>
    </citation>
    <scope>IDENTIFICATION</scope>
</reference>
<keyword evidence="3" id="KW-1185">Reference proteome</keyword>
<dbReference type="Proteomes" id="UP000694427">
    <property type="component" value="Unplaced"/>
</dbReference>
<organism evidence="2 3">
    <name type="scientific">Cyprinus carpio</name>
    <name type="common">Common carp</name>
    <dbReference type="NCBI Taxonomy" id="7962"/>
    <lineage>
        <taxon>Eukaryota</taxon>
        <taxon>Metazoa</taxon>
        <taxon>Chordata</taxon>
        <taxon>Craniata</taxon>
        <taxon>Vertebrata</taxon>
        <taxon>Euteleostomi</taxon>
        <taxon>Actinopterygii</taxon>
        <taxon>Neopterygii</taxon>
        <taxon>Teleostei</taxon>
        <taxon>Ostariophysi</taxon>
        <taxon>Cypriniformes</taxon>
        <taxon>Cyprinidae</taxon>
        <taxon>Cyprininae</taxon>
        <taxon>Cyprinus</taxon>
    </lineage>
</organism>
<reference evidence="2" key="1">
    <citation type="submission" date="2025-08" db="UniProtKB">
        <authorList>
            <consortium name="Ensembl"/>
        </authorList>
    </citation>
    <scope>IDENTIFICATION</scope>
</reference>
<dbReference type="Ensembl" id="ENSCCRT00010067927.1">
    <property type="protein sequence ID" value="ENSCCRP00010061890.1"/>
    <property type="gene ID" value="ENSCCRG00010026343.1"/>
</dbReference>
<feature type="domain" description="Reverse transcriptase" evidence="1">
    <location>
        <begin position="94"/>
        <end position="345"/>
    </location>
</feature>
<dbReference type="SUPFAM" id="SSF56672">
    <property type="entry name" value="DNA/RNA polymerases"/>
    <property type="match status" value="1"/>
</dbReference>
<protein>
    <recommendedName>
        <fullName evidence="1">Reverse transcriptase domain-containing protein</fullName>
    </recommendedName>
</protein>
<sequence length="540" mass="60600">MWDPQLNVVNFLQFFSDKVLAIHSSFTLQSSDLSLVSLASLASFSCFQNVSLRELCDLVNKMKKTASSLDVTPSKIIKASFSEIRTSIQSLINSSLSAGVVPKCFKHAVVQPLLKKQGLEENCLDNYRPVSKLSFLSKLLEKVVYSQLISFLNVAKLTEPLQSGFSAHHSTESALLKVFSAFDTVDHDILLCRLENLFGIGGIALQWFNSYLRDRSFSVELGKFSSSVAPIICGVPQESILGPLLFNLYMRPLGDIIRRHNVSFHLYADDTQLYIPLKAGDTIQPLLACLGDIKKWLSNSFLRLHENKTKVIVFGSPKLRSGLINELGKHFPSVSSQVKNLGVILDSELCLTKQINTVVKNSFYQLRIISRLKLFLTFNDLEKVIHAFITSRLDYCNSLYLGLPQSSIARLQMVHNAAARLLTGAKKTDHITPVLASLHWLPVYFRIQFKILLFVFKALNGQAPSYLSDLLIHVSSSRSLRSSDRALLVVPRSRLKMKGDKAFSIAAPRLWNQLPLDIRLAPSITTFKMKLKTYLYSHAF</sequence>
<evidence type="ECO:0000259" key="1">
    <source>
        <dbReference type="PROSITE" id="PS50878"/>
    </source>
</evidence>
<evidence type="ECO:0000313" key="2">
    <source>
        <dbReference type="Ensembl" id="ENSCCRP00010061890.1"/>
    </source>
</evidence>
<dbReference type="PROSITE" id="PS50878">
    <property type="entry name" value="RT_POL"/>
    <property type="match status" value="1"/>
</dbReference>